<gene>
    <name evidence="1" type="ORF">ABH853_12775</name>
</gene>
<proteinExistence type="predicted"/>
<sequence>MRNHSDGGCTQAANAMQQRKEGATIFLLQVAPASAFSDKAHFLLLSGVKNRFFRIKHTQNAPFQGMGMAIGRELHLLHKKFRLHLVAPELSYSYS</sequence>
<reference evidence="1" key="1">
    <citation type="journal article" date="2019" name="Microbiol. Resour. Announc.">
        <title>Draft Genome Sequences of Five Environmental Bacterial Isolates That Degrade Polyethylene Terephthalate Plastic.</title>
        <authorList>
            <person name="Leon-Zayas R."/>
            <person name="Roberts C."/>
            <person name="Vague M."/>
            <person name="Mellies J.L."/>
        </authorList>
    </citation>
    <scope>NUCLEOTIDE SEQUENCE</scope>
    <source>
        <strain evidence="1">13.2</strain>
    </source>
</reference>
<dbReference type="EMBL" id="CP157179">
    <property type="protein sequence ID" value="XBG33589.1"/>
    <property type="molecule type" value="Genomic_DNA"/>
</dbReference>
<reference evidence="1" key="2">
    <citation type="submission" date="2024-05" db="EMBL/GenBank/DDBJ databases">
        <authorList>
            <person name="Mellies J."/>
            <person name="Newton I."/>
        </authorList>
    </citation>
    <scope>NUCLEOTIDE SEQUENCE</scope>
    <source>
        <strain evidence="1">13.2</strain>
    </source>
</reference>
<dbReference type="AlphaFoldDB" id="A0AAU7BM87"/>
<evidence type="ECO:0000313" key="1">
    <source>
        <dbReference type="EMBL" id="XBG33589.1"/>
    </source>
</evidence>
<protein>
    <submittedName>
        <fullName evidence="1">Uncharacterized protein</fullName>
    </submittedName>
</protein>
<organism evidence="1">
    <name type="scientific">Pseudomonas sp. 13.2</name>
    <dbReference type="NCBI Taxonomy" id="3144665"/>
    <lineage>
        <taxon>Bacteria</taxon>
        <taxon>Pseudomonadati</taxon>
        <taxon>Pseudomonadota</taxon>
        <taxon>Gammaproteobacteria</taxon>
        <taxon>Pseudomonadales</taxon>
        <taxon>Pseudomonadaceae</taxon>
        <taxon>Pseudomonas</taxon>
    </lineage>
</organism>
<accession>A0AAU7BM87</accession>
<name>A0AAU7BM87_9PSED</name>